<keyword evidence="7" id="KW-0805">Transcription regulation</keyword>
<evidence type="ECO:0000256" key="1">
    <source>
        <dbReference type="ARBA" id="ARBA00004123"/>
    </source>
</evidence>
<keyword evidence="9" id="KW-0010">Activator</keyword>
<keyword evidence="2" id="KW-0678">Repressor</keyword>
<dbReference type="GO" id="GO:0003677">
    <property type="term" value="F:DNA binding"/>
    <property type="evidence" value="ECO:0007669"/>
    <property type="project" value="UniProtKB-KW"/>
</dbReference>
<organism evidence="16 17">
    <name type="scientific">Anopheles maculatus</name>
    <dbReference type="NCBI Taxonomy" id="74869"/>
    <lineage>
        <taxon>Eukaryota</taxon>
        <taxon>Metazoa</taxon>
        <taxon>Ecdysozoa</taxon>
        <taxon>Arthropoda</taxon>
        <taxon>Hexapoda</taxon>
        <taxon>Insecta</taxon>
        <taxon>Pterygota</taxon>
        <taxon>Neoptera</taxon>
        <taxon>Endopterygota</taxon>
        <taxon>Diptera</taxon>
        <taxon>Nematocera</taxon>
        <taxon>Culicoidea</taxon>
        <taxon>Culicidae</taxon>
        <taxon>Anophelinae</taxon>
        <taxon>Anopheles</taxon>
        <taxon>Anopheles maculatus group</taxon>
    </lineage>
</organism>
<reference evidence="16" key="2">
    <citation type="submission" date="2020-05" db="UniProtKB">
        <authorList>
            <consortium name="EnsemblMetazoa"/>
        </authorList>
    </citation>
    <scope>IDENTIFICATION</scope>
    <source>
        <strain evidence="16">maculatus3</strain>
    </source>
</reference>
<dbReference type="InterPro" id="IPR039746">
    <property type="entry name" value="FOG"/>
</dbReference>
<dbReference type="VEuPathDB" id="VectorBase:AMAM014954"/>
<keyword evidence="11" id="KW-0539">Nucleus</keyword>
<dbReference type="FunFam" id="3.30.160.60:FF:002977">
    <property type="entry name" value="AGAP009066-PA-like protein"/>
    <property type="match status" value="1"/>
</dbReference>
<evidence type="ECO:0000256" key="2">
    <source>
        <dbReference type="ARBA" id="ARBA00022491"/>
    </source>
</evidence>
<evidence type="ECO:0000256" key="9">
    <source>
        <dbReference type="ARBA" id="ARBA00023159"/>
    </source>
</evidence>
<dbReference type="Pfam" id="PF25445">
    <property type="entry name" value="CCHC_ZFPM2"/>
    <property type="match status" value="1"/>
</dbReference>
<dbReference type="InterPro" id="IPR034731">
    <property type="entry name" value="Znf_CCHC_FOG"/>
</dbReference>
<reference evidence="17" key="1">
    <citation type="submission" date="2013-09" db="EMBL/GenBank/DDBJ databases">
        <title>The Genome Sequence of Anopheles maculatus species B.</title>
        <authorList>
            <consortium name="The Broad Institute Genomics Platform"/>
            <person name="Neafsey D.E."/>
            <person name="Besansky N."/>
            <person name="Howell P."/>
            <person name="Walton C."/>
            <person name="Young S.K."/>
            <person name="Zeng Q."/>
            <person name="Gargeya S."/>
            <person name="Fitzgerald M."/>
            <person name="Haas B."/>
            <person name="Abouelleil A."/>
            <person name="Allen A.W."/>
            <person name="Alvarado L."/>
            <person name="Arachchi H.M."/>
            <person name="Berlin A.M."/>
            <person name="Chapman S.B."/>
            <person name="Gainer-Dewar J."/>
            <person name="Goldberg J."/>
            <person name="Griggs A."/>
            <person name="Gujja S."/>
            <person name="Hansen M."/>
            <person name="Howarth C."/>
            <person name="Imamovic A."/>
            <person name="Ireland A."/>
            <person name="Larimer J."/>
            <person name="McCowan C."/>
            <person name="Murphy C."/>
            <person name="Pearson M."/>
            <person name="Poon T.W."/>
            <person name="Priest M."/>
            <person name="Roberts A."/>
            <person name="Saif S."/>
            <person name="Shea T."/>
            <person name="Sisk P."/>
            <person name="Sykes S."/>
            <person name="Wortman J."/>
            <person name="Nusbaum C."/>
            <person name="Birren B."/>
        </authorList>
    </citation>
    <scope>NUCLEOTIDE SEQUENCE [LARGE SCALE GENOMIC DNA]</scope>
    <source>
        <strain evidence="17">maculatus3</strain>
    </source>
</reference>
<evidence type="ECO:0000256" key="11">
    <source>
        <dbReference type="ARBA" id="ARBA00023242"/>
    </source>
</evidence>
<dbReference type="PROSITE" id="PS51810">
    <property type="entry name" value="ZF_CCHC_FOG"/>
    <property type="match status" value="3"/>
</dbReference>
<dbReference type="SMART" id="SM00355">
    <property type="entry name" value="ZnF_C2H2"/>
    <property type="match status" value="5"/>
</dbReference>
<dbReference type="InterPro" id="IPR013087">
    <property type="entry name" value="Znf_C2H2_type"/>
</dbReference>
<feature type="domain" description="C2H2-type" evidence="14">
    <location>
        <begin position="392"/>
        <end position="419"/>
    </location>
</feature>
<dbReference type="PANTHER" id="PTHR12958">
    <property type="entry name" value="FRIEND OF GATA2-RELATED"/>
    <property type="match status" value="1"/>
</dbReference>
<evidence type="ECO:0000313" key="17">
    <source>
        <dbReference type="Proteomes" id="UP000075901"/>
    </source>
</evidence>
<feature type="domain" description="CCHC FOG-type" evidence="15">
    <location>
        <begin position="707"/>
        <end position="740"/>
    </location>
</feature>
<keyword evidence="10" id="KW-0804">Transcription</keyword>
<dbReference type="Proteomes" id="UP000075901">
    <property type="component" value="Unassembled WGS sequence"/>
</dbReference>
<evidence type="ECO:0000259" key="14">
    <source>
        <dbReference type="PROSITE" id="PS50157"/>
    </source>
</evidence>
<dbReference type="GO" id="GO:0061629">
    <property type="term" value="F:RNA polymerase II-specific DNA-binding transcription factor binding"/>
    <property type="evidence" value="ECO:0007669"/>
    <property type="project" value="InterPro"/>
</dbReference>
<dbReference type="EnsemblMetazoa" id="AMAM014954-RA">
    <property type="protein sequence ID" value="AMAM014954-PA"/>
    <property type="gene ID" value="AMAM014954"/>
</dbReference>
<evidence type="ECO:0000256" key="4">
    <source>
        <dbReference type="ARBA" id="ARBA00022737"/>
    </source>
</evidence>
<comment type="subcellular location">
    <subcellularLocation>
        <location evidence="1">Nucleus</location>
    </subcellularLocation>
</comment>
<name>A0A182SWP5_9DIPT</name>
<dbReference type="PROSITE" id="PS50157">
    <property type="entry name" value="ZINC_FINGER_C2H2_2"/>
    <property type="match status" value="2"/>
</dbReference>
<feature type="region of interest" description="Disordered" evidence="13">
    <location>
        <begin position="637"/>
        <end position="704"/>
    </location>
</feature>
<evidence type="ECO:0000256" key="10">
    <source>
        <dbReference type="ARBA" id="ARBA00023163"/>
    </source>
</evidence>
<keyword evidence="6" id="KW-0862">Zinc</keyword>
<feature type="region of interest" description="Disordered" evidence="13">
    <location>
        <begin position="753"/>
        <end position="785"/>
    </location>
</feature>
<dbReference type="AlphaFoldDB" id="A0A182SWP5"/>
<dbReference type="PANTHER" id="PTHR12958:SF3">
    <property type="entry name" value="ZINC FINGER PROTEIN USH"/>
    <property type="match status" value="1"/>
</dbReference>
<evidence type="ECO:0000256" key="8">
    <source>
        <dbReference type="ARBA" id="ARBA00023125"/>
    </source>
</evidence>
<feature type="compositionally biased region" description="Polar residues" evidence="13">
    <location>
        <begin position="659"/>
        <end position="680"/>
    </location>
</feature>
<evidence type="ECO:0000256" key="5">
    <source>
        <dbReference type="ARBA" id="ARBA00022771"/>
    </source>
</evidence>
<dbReference type="GO" id="GO:0005634">
    <property type="term" value="C:nucleus"/>
    <property type="evidence" value="ECO:0007669"/>
    <property type="project" value="UniProtKB-SubCell"/>
</dbReference>
<evidence type="ECO:0008006" key="18">
    <source>
        <dbReference type="Google" id="ProtNLM"/>
    </source>
</evidence>
<evidence type="ECO:0000256" key="6">
    <source>
        <dbReference type="ARBA" id="ARBA00022833"/>
    </source>
</evidence>
<evidence type="ECO:0000256" key="12">
    <source>
        <dbReference type="PROSITE-ProRule" id="PRU00042"/>
    </source>
</evidence>
<feature type="region of interest" description="Disordered" evidence="13">
    <location>
        <begin position="215"/>
        <end position="243"/>
    </location>
</feature>
<evidence type="ECO:0000256" key="3">
    <source>
        <dbReference type="ARBA" id="ARBA00022723"/>
    </source>
</evidence>
<dbReference type="GO" id="GO:0009653">
    <property type="term" value="P:anatomical structure morphogenesis"/>
    <property type="evidence" value="ECO:0007669"/>
    <property type="project" value="UniProtKB-ARBA"/>
</dbReference>
<dbReference type="InterPro" id="IPR036236">
    <property type="entry name" value="Znf_C2H2_sf"/>
</dbReference>
<feature type="compositionally biased region" description="Low complexity" evidence="13">
    <location>
        <begin position="753"/>
        <end position="781"/>
    </location>
</feature>
<dbReference type="Gene3D" id="3.30.160.60">
    <property type="entry name" value="Classic Zinc Finger"/>
    <property type="match status" value="1"/>
</dbReference>
<protein>
    <recommendedName>
        <fullName evidence="18">Zinc finger protein ush</fullName>
    </recommendedName>
</protein>
<dbReference type="InterPro" id="IPR059121">
    <property type="entry name" value="CCHC_ZFPM2-like"/>
</dbReference>
<dbReference type="GO" id="GO:0045944">
    <property type="term" value="P:positive regulation of transcription by RNA polymerase II"/>
    <property type="evidence" value="ECO:0007669"/>
    <property type="project" value="TreeGrafter"/>
</dbReference>
<keyword evidence="17" id="KW-1185">Reference proteome</keyword>
<keyword evidence="4" id="KW-0677">Repeat</keyword>
<dbReference type="GO" id="GO:0000122">
    <property type="term" value="P:negative regulation of transcription by RNA polymerase II"/>
    <property type="evidence" value="ECO:0007669"/>
    <property type="project" value="TreeGrafter"/>
</dbReference>
<evidence type="ECO:0000256" key="7">
    <source>
        <dbReference type="ARBA" id="ARBA00023015"/>
    </source>
</evidence>
<keyword evidence="3" id="KW-0479">Metal-binding</keyword>
<keyword evidence="8" id="KW-0238">DNA-binding</keyword>
<feature type="domain" description="CCHC FOG-type" evidence="15">
    <location>
        <begin position="315"/>
        <end position="348"/>
    </location>
</feature>
<feature type="domain" description="CCHC FOG-type" evidence="15">
    <location>
        <begin position="248"/>
        <end position="281"/>
    </location>
</feature>
<evidence type="ECO:0000259" key="15">
    <source>
        <dbReference type="PROSITE" id="PS51810"/>
    </source>
</evidence>
<dbReference type="GO" id="GO:0007507">
    <property type="term" value="P:heart development"/>
    <property type="evidence" value="ECO:0007669"/>
    <property type="project" value="TreeGrafter"/>
</dbReference>
<feature type="region of interest" description="Disordered" evidence="13">
    <location>
        <begin position="497"/>
        <end position="517"/>
    </location>
</feature>
<evidence type="ECO:0000313" key="16">
    <source>
        <dbReference type="EnsemblMetazoa" id="AMAM014954-PA"/>
    </source>
</evidence>
<dbReference type="GO" id="GO:0030154">
    <property type="term" value="P:cell differentiation"/>
    <property type="evidence" value="ECO:0007669"/>
    <property type="project" value="UniProtKB-ARBA"/>
</dbReference>
<accession>A0A182SWP5</accession>
<feature type="domain" description="C2H2-type" evidence="14">
    <location>
        <begin position="522"/>
        <end position="550"/>
    </location>
</feature>
<evidence type="ECO:0000256" key="13">
    <source>
        <dbReference type="SAM" id="MobiDB-lite"/>
    </source>
</evidence>
<dbReference type="GO" id="GO:0008270">
    <property type="term" value="F:zinc ion binding"/>
    <property type="evidence" value="ECO:0007669"/>
    <property type="project" value="UniProtKB-KW"/>
</dbReference>
<dbReference type="SUPFAM" id="SSF57667">
    <property type="entry name" value="beta-beta-alpha zinc fingers"/>
    <property type="match status" value="4"/>
</dbReference>
<feature type="region of interest" description="Disordered" evidence="13">
    <location>
        <begin position="80"/>
        <end position="109"/>
    </location>
</feature>
<proteinExistence type="predicted"/>
<keyword evidence="5 12" id="KW-0863">Zinc-finger</keyword>
<sequence>MDAFCLVYSLREQPTGSTPLDLSVRRLSPGAIGSLSLRERSLSLSSAVSADPRLDFDSLMEGKENLSVSGDSLTPEQIVCAPSLPGSPPLTPSPKRRSNSPRGGGPPVSNAAAVAAAAAAAAAAVAGQHSLGGPVGGLSISPLTLQQQLMRPLLPADIALRLSAVGDPAVNLNLNILPNAHSLLTKQGVELALRLSSSGGSASDGLAKPQISPLLNSISPTGGGGGPTGVNSSGPAGPVLTPQTPQIFVKQGDSKCKECNIVFCKYENYLAHKKHYCSARNQEDGELPKVSPPISPQALAGGAPSGASPAISAGSVAYQQLICAACGIKFTSLDNLSAHQMYYCPKRIDATLPVSATPTAVVTSQPHKERCSKCKSMHEPGQPCTVAGHGAYKCPICEEISPNSTEARRHMDTHGGVKAFRCTICRYKGNTLRGMRTHIRMHFDKKTSEFNEENFITCILEEDGIEIPPAGAQNAAAIAAVAAAHAIASQKFPPVQEPDHTGVPRISPPSASSTGNGQLVRHQCEFCPYSSSYRVNVAKHIKHVHGRERPSTGHSPLIGEGGESLLYNGTVGGGETGGAIARPPIASTPGLTVANSQVIKTEPKDDVNSGLQQDDPDTPDINVDIVMEEPAIKSEVFDPHMPSLNSPLGSPAVSPLSGAATSVTQQSVKTKSHPTASSPSEHGIKTPSPPVVVEASGGSPASQPQLALLPGPKYCDTCDITFNYTNTYIAHKKFYCKAAIAAAAAAAAAGGATSIPSTGSSVGRRSASASPSRAATGGATSPAVTVAVNRATETSV</sequence>